<dbReference type="SUPFAM" id="SSF75217">
    <property type="entry name" value="alpha/beta knot"/>
    <property type="match status" value="1"/>
</dbReference>
<evidence type="ECO:0000313" key="6">
    <source>
        <dbReference type="EMBL" id="ALA97159.1"/>
    </source>
</evidence>
<comment type="subcellular location">
    <subcellularLocation>
        <location evidence="5">Cytoplasm</location>
    </subcellularLocation>
</comment>
<dbReference type="Gene3D" id="3.40.1280.10">
    <property type="match status" value="1"/>
</dbReference>
<dbReference type="AlphaFoldDB" id="A0A0K2JF00"/>
<accession>A0A0K2JF00</accession>
<evidence type="ECO:0000256" key="2">
    <source>
        <dbReference type="ARBA" id="ARBA00022679"/>
    </source>
</evidence>
<proteinExistence type="inferred from homology"/>
<dbReference type="OrthoDB" id="9806643at2"/>
<feature type="binding site" evidence="5">
    <location>
        <begin position="124"/>
        <end position="129"/>
    </location>
    <ligand>
        <name>S-adenosyl-L-methionine</name>
        <dbReference type="ChEBI" id="CHEBI:59789"/>
    </ligand>
</feature>
<keyword evidence="7" id="KW-1185">Reference proteome</keyword>
<feature type="binding site" evidence="5">
    <location>
        <position position="72"/>
    </location>
    <ligand>
        <name>S-adenosyl-L-methionine</name>
        <dbReference type="ChEBI" id="CHEBI:59789"/>
    </ligand>
</feature>
<dbReference type="HAMAP" id="MF_00658">
    <property type="entry name" value="23SrRNA_methyltr_H"/>
    <property type="match status" value="1"/>
</dbReference>
<keyword evidence="3 5" id="KW-0949">S-adenosyl-L-methionine</keyword>
<reference evidence="6 7" key="1">
    <citation type="journal article" date="2015" name="Genome Announc.">
        <title>Complete Genome Sequence of Spiroplasma kunkelii Strain CR2-3x, Causal Agent of Corn Stunt Disease in Zea mays L.</title>
        <authorList>
            <person name="Davis R.E."/>
            <person name="Shao J."/>
            <person name="Dally E.L."/>
            <person name="Zhao Y."/>
            <person name="Gasparich G.E."/>
            <person name="Gaynor B.J."/>
            <person name="Athey J.C."/>
            <person name="Harrison N.A."/>
            <person name="Donofrio N."/>
        </authorList>
    </citation>
    <scope>NUCLEOTIDE SEQUENCE [LARGE SCALE GENOMIC DNA]</scope>
    <source>
        <strain evidence="6 7">CR2-3x</strain>
    </source>
</reference>
<dbReference type="PATRIC" id="fig|273035.7.peg.282"/>
<dbReference type="PIRSF" id="PIRSF004505">
    <property type="entry name" value="MT_bac"/>
    <property type="match status" value="1"/>
</dbReference>
<organism evidence="6 7">
    <name type="scientific">Spiroplasma kunkelii CR2-3x</name>
    <dbReference type="NCBI Taxonomy" id="273035"/>
    <lineage>
        <taxon>Bacteria</taxon>
        <taxon>Bacillati</taxon>
        <taxon>Mycoplasmatota</taxon>
        <taxon>Mollicutes</taxon>
        <taxon>Entomoplasmatales</taxon>
        <taxon>Spiroplasmataceae</taxon>
        <taxon>Spiroplasma</taxon>
    </lineage>
</organism>
<gene>
    <name evidence="5" type="primary">rlmH</name>
    <name evidence="6" type="ORF">SKUN_00239</name>
</gene>
<keyword evidence="1 5" id="KW-0489">Methyltransferase</keyword>
<dbReference type="RefSeq" id="WP_053390503.1">
    <property type="nucleotide sequence ID" value="NZ_CP010899.1"/>
</dbReference>
<dbReference type="EMBL" id="CP010899">
    <property type="protein sequence ID" value="ALA97159.1"/>
    <property type="molecule type" value="Genomic_DNA"/>
</dbReference>
<comment type="subunit">
    <text evidence="5">Homodimer.</text>
</comment>
<keyword evidence="5" id="KW-0963">Cytoplasm</keyword>
<comment type="similarity">
    <text evidence="4 5">Belongs to the RNA methyltransferase RlmH family.</text>
</comment>
<keyword evidence="5" id="KW-0698">rRNA processing</keyword>
<name>A0A0K2JF00_SPIKU</name>
<keyword evidence="2 5" id="KW-0808">Transferase</keyword>
<dbReference type="Proteomes" id="UP000062963">
    <property type="component" value="Chromosome"/>
</dbReference>
<protein>
    <recommendedName>
        <fullName evidence="5">Ribosomal RNA large subunit methyltransferase H</fullName>
        <ecNumber evidence="5">2.1.1.177</ecNumber>
    </recommendedName>
    <alternativeName>
        <fullName evidence="5">23S rRNA (pseudouridine1915-N3)-methyltransferase</fullName>
    </alternativeName>
    <alternativeName>
        <fullName evidence="5">23S rRNA m3Psi1915 methyltransferase</fullName>
    </alternativeName>
    <alternativeName>
        <fullName evidence="5">rRNA (pseudouridine-N3-)-methyltransferase RlmH</fullName>
    </alternativeName>
</protein>
<evidence type="ECO:0000313" key="7">
    <source>
        <dbReference type="Proteomes" id="UP000062963"/>
    </source>
</evidence>
<dbReference type="EC" id="2.1.1.177" evidence="5"/>
<dbReference type="STRING" id="273035.SKUN_00239"/>
<dbReference type="Pfam" id="PF02590">
    <property type="entry name" value="SPOUT_MTase"/>
    <property type="match status" value="1"/>
</dbReference>
<evidence type="ECO:0000256" key="4">
    <source>
        <dbReference type="ARBA" id="ARBA00038303"/>
    </source>
</evidence>
<evidence type="ECO:0000256" key="1">
    <source>
        <dbReference type="ARBA" id="ARBA00022603"/>
    </source>
</evidence>
<dbReference type="PANTHER" id="PTHR33603:SF1">
    <property type="entry name" value="RIBOSOMAL RNA LARGE SUBUNIT METHYLTRANSFERASE H"/>
    <property type="match status" value="1"/>
</dbReference>
<dbReference type="GO" id="GO:0005737">
    <property type="term" value="C:cytoplasm"/>
    <property type="evidence" value="ECO:0007669"/>
    <property type="project" value="UniProtKB-SubCell"/>
</dbReference>
<dbReference type="InterPro" id="IPR029028">
    <property type="entry name" value="Alpha/beta_knot_MTases"/>
</dbReference>
<comment type="function">
    <text evidence="5">Specifically methylates the pseudouridine at position 1915 (m3Psi1915) in 23S rRNA.</text>
</comment>
<sequence length="156" mass="18088">MDIKILTIGSLDKKYLIIGCETFFERIKHYAKLEIIELKEVNNKNEQVTINDQTALVIKKLLDYSEYYKVLLASQGQILTSEQIAAYIKEVKEFKKSKLLFIIGGSHGFNNNELLSKVNFQLSFGAITLPHQLCRLVLLEQIYRSFKIINNESYHK</sequence>
<dbReference type="KEGG" id="skn:SKUN_00239"/>
<evidence type="ECO:0000256" key="5">
    <source>
        <dbReference type="HAMAP-Rule" id="MF_00658"/>
    </source>
</evidence>
<dbReference type="PANTHER" id="PTHR33603">
    <property type="entry name" value="METHYLTRANSFERASE"/>
    <property type="match status" value="1"/>
</dbReference>
<feature type="binding site" evidence="5">
    <location>
        <position position="104"/>
    </location>
    <ligand>
        <name>S-adenosyl-L-methionine</name>
        <dbReference type="ChEBI" id="CHEBI:59789"/>
    </ligand>
</feature>
<dbReference type="InterPro" id="IPR003742">
    <property type="entry name" value="RlmH-like"/>
</dbReference>
<dbReference type="CDD" id="cd18081">
    <property type="entry name" value="RlmH-like"/>
    <property type="match status" value="1"/>
</dbReference>
<evidence type="ECO:0000256" key="3">
    <source>
        <dbReference type="ARBA" id="ARBA00022691"/>
    </source>
</evidence>
<dbReference type="GO" id="GO:0070038">
    <property type="term" value="F:rRNA (pseudouridine-N3-)-methyltransferase activity"/>
    <property type="evidence" value="ECO:0007669"/>
    <property type="project" value="UniProtKB-UniRule"/>
</dbReference>
<dbReference type="InterPro" id="IPR029026">
    <property type="entry name" value="tRNA_m1G_MTases_N"/>
</dbReference>
<comment type="catalytic activity">
    <reaction evidence="5">
        <text>pseudouridine(1915) in 23S rRNA + S-adenosyl-L-methionine = N(3)-methylpseudouridine(1915) in 23S rRNA + S-adenosyl-L-homocysteine + H(+)</text>
        <dbReference type="Rhea" id="RHEA:42752"/>
        <dbReference type="Rhea" id="RHEA-COMP:10221"/>
        <dbReference type="Rhea" id="RHEA-COMP:10222"/>
        <dbReference type="ChEBI" id="CHEBI:15378"/>
        <dbReference type="ChEBI" id="CHEBI:57856"/>
        <dbReference type="ChEBI" id="CHEBI:59789"/>
        <dbReference type="ChEBI" id="CHEBI:65314"/>
        <dbReference type="ChEBI" id="CHEBI:74486"/>
        <dbReference type="EC" id="2.1.1.177"/>
    </reaction>
</comment>